<comment type="caution">
    <text evidence="3">The sequence shown here is derived from an EMBL/GenBank/DDBJ whole genome shotgun (WGS) entry which is preliminary data.</text>
</comment>
<gene>
    <name evidence="3" type="ORF">GHT06_018333</name>
</gene>
<protein>
    <submittedName>
        <fullName evidence="3">Uncharacterized protein</fullName>
    </submittedName>
</protein>
<feature type="chain" id="PRO_5041918891" evidence="2">
    <location>
        <begin position="22"/>
        <end position="346"/>
    </location>
</feature>
<name>A0AAD5KNP4_9CRUS</name>
<dbReference type="AlphaFoldDB" id="A0AAD5KNP4"/>
<dbReference type="EMBL" id="WJBH02000007">
    <property type="protein sequence ID" value="KAI9555817.1"/>
    <property type="molecule type" value="Genomic_DNA"/>
</dbReference>
<keyword evidence="4" id="KW-1185">Reference proteome</keyword>
<evidence type="ECO:0000256" key="1">
    <source>
        <dbReference type="SAM" id="MobiDB-lite"/>
    </source>
</evidence>
<sequence>MFHCFLPIIVLLYHFQGLGYCSNRLSPPQGVYSKSNLSNAMSGADRPSPIDAQAESNNNDGAAALLLHNQPKSAEQQPAEKAGPAHNRRQRRHIGSIAAFRGLPGPFNKFNAAEWPLSAGWDWKKIMTPGSDFVEYVESTDDDVIKDKRYPDVMGINSQRPNSVLMRNNPSIGVKSNKNFEILTPPHNEARARAVSRLLRLLSEARANSANVNSISKKFLGALARNNGLPSGPNKATTPFVQYKGSTAIPLPGKRTSIDSGALRLPVHRSEIGDTSEHLQFNNQAEEYPIEDVFTDDVILGLRDDEEQSDDSDEIISNKRNIASLAAKGGWSRPSRAYNRLPHFSY</sequence>
<evidence type="ECO:0000256" key="2">
    <source>
        <dbReference type="SAM" id="SignalP"/>
    </source>
</evidence>
<feature type="signal peptide" evidence="2">
    <location>
        <begin position="1"/>
        <end position="21"/>
    </location>
</feature>
<reference evidence="3 4" key="1">
    <citation type="submission" date="2022-05" db="EMBL/GenBank/DDBJ databases">
        <title>A multi-omics perspective on studying reproductive biology in Daphnia sinensis.</title>
        <authorList>
            <person name="Jia J."/>
        </authorList>
    </citation>
    <scope>NUCLEOTIDE SEQUENCE [LARGE SCALE GENOMIC DNA]</scope>
    <source>
        <strain evidence="3 4">WSL</strain>
    </source>
</reference>
<keyword evidence="2" id="KW-0732">Signal</keyword>
<evidence type="ECO:0000313" key="4">
    <source>
        <dbReference type="Proteomes" id="UP000820818"/>
    </source>
</evidence>
<evidence type="ECO:0000313" key="3">
    <source>
        <dbReference type="EMBL" id="KAI9555817.1"/>
    </source>
</evidence>
<feature type="region of interest" description="Disordered" evidence="1">
    <location>
        <begin position="36"/>
        <end position="56"/>
    </location>
</feature>
<proteinExistence type="predicted"/>
<accession>A0AAD5KNP4</accession>
<organism evidence="3 4">
    <name type="scientific">Daphnia sinensis</name>
    <dbReference type="NCBI Taxonomy" id="1820382"/>
    <lineage>
        <taxon>Eukaryota</taxon>
        <taxon>Metazoa</taxon>
        <taxon>Ecdysozoa</taxon>
        <taxon>Arthropoda</taxon>
        <taxon>Crustacea</taxon>
        <taxon>Branchiopoda</taxon>
        <taxon>Diplostraca</taxon>
        <taxon>Cladocera</taxon>
        <taxon>Anomopoda</taxon>
        <taxon>Daphniidae</taxon>
        <taxon>Daphnia</taxon>
        <taxon>Daphnia similis group</taxon>
    </lineage>
</organism>
<dbReference type="Proteomes" id="UP000820818">
    <property type="component" value="Linkage Group LG7"/>
</dbReference>